<evidence type="ECO:0000313" key="2">
    <source>
        <dbReference type="EMBL" id="KAF7341058.1"/>
    </source>
</evidence>
<protein>
    <submittedName>
        <fullName evidence="2">Uncharacterized protein</fullName>
    </submittedName>
</protein>
<evidence type="ECO:0000313" key="3">
    <source>
        <dbReference type="Proteomes" id="UP000623467"/>
    </source>
</evidence>
<dbReference type="Proteomes" id="UP000623467">
    <property type="component" value="Unassembled WGS sequence"/>
</dbReference>
<feature type="transmembrane region" description="Helical" evidence="1">
    <location>
        <begin position="214"/>
        <end position="237"/>
    </location>
</feature>
<keyword evidence="1" id="KW-0812">Transmembrane</keyword>
<dbReference type="EMBL" id="JACAZH010000028">
    <property type="protein sequence ID" value="KAF7341058.1"/>
    <property type="molecule type" value="Genomic_DNA"/>
</dbReference>
<feature type="transmembrane region" description="Helical" evidence="1">
    <location>
        <begin position="36"/>
        <end position="57"/>
    </location>
</feature>
<feature type="transmembrane region" description="Helical" evidence="1">
    <location>
        <begin position="186"/>
        <end position="207"/>
    </location>
</feature>
<dbReference type="AlphaFoldDB" id="A0A8H6XGI2"/>
<dbReference type="OrthoDB" id="3186354at2759"/>
<keyword evidence="1" id="KW-1133">Transmembrane helix</keyword>
<reference evidence="2" key="1">
    <citation type="submission" date="2020-05" db="EMBL/GenBank/DDBJ databases">
        <title>Mycena genomes resolve the evolution of fungal bioluminescence.</title>
        <authorList>
            <person name="Tsai I.J."/>
        </authorList>
    </citation>
    <scope>NUCLEOTIDE SEQUENCE</scope>
    <source>
        <strain evidence="2">160909Yilan</strain>
    </source>
</reference>
<feature type="transmembrane region" description="Helical" evidence="1">
    <location>
        <begin position="120"/>
        <end position="138"/>
    </location>
</feature>
<proteinExistence type="predicted"/>
<keyword evidence="3" id="KW-1185">Reference proteome</keyword>
<feature type="transmembrane region" description="Helical" evidence="1">
    <location>
        <begin position="268"/>
        <end position="287"/>
    </location>
</feature>
<keyword evidence="1" id="KW-0472">Membrane</keyword>
<feature type="transmembrane region" description="Helical" evidence="1">
    <location>
        <begin position="145"/>
        <end position="166"/>
    </location>
</feature>
<sequence>MAKGKFERIQIGTPDVIQASTGTGELDLSEARMFGMLYEGILYGANVVLLLVLLRTFAKELKATAAQRLALAIVGIIFALCTVHLGATMCGLHIAFFSSGSDLTSPYLDRSQPVEQLQKALYAVATVFAEGMLIYRAVVLFGRKWIVAVLPVVSLVATLGLWVALIHQYANVNTAKGHAAQQLSTAAFAMSVATTGILTLLISAQLLSLRNTSFFSIAAQSGLFYTVVLLVSVVPFARGSNVFELLQGGICKVRSIRVTIQLRGEFSLYYAAVLGMIPILLALWLTLDIGASDRESKSTTGMRVTIDFNSHAAEYDVFGAQMKSKDAGVLAA</sequence>
<feature type="transmembrane region" description="Helical" evidence="1">
    <location>
        <begin position="69"/>
        <end position="100"/>
    </location>
</feature>
<gene>
    <name evidence="2" type="ORF">MSAN_02091900</name>
</gene>
<accession>A0A8H6XGI2</accession>
<comment type="caution">
    <text evidence="2">The sequence shown here is derived from an EMBL/GenBank/DDBJ whole genome shotgun (WGS) entry which is preliminary data.</text>
</comment>
<organism evidence="2 3">
    <name type="scientific">Mycena sanguinolenta</name>
    <dbReference type="NCBI Taxonomy" id="230812"/>
    <lineage>
        <taxon>Eukaryota</taxon>
        <taxon>Fungi</taxon>
        <taxon>Dikarya</taxon>
        <taxon>Basidiomycota</taxon>
        <taxon>Agaricomycotina</taxon>
        <taxon>Agaricomycetes</taxon>
        <taxon>Agaricomycetidae</taxon>
        <taxon>Agaricales</taxon>
        <taxon>Marasmiineae</taxon>
        <taxon>Mycenaceae</taxon>
        <taxon>Mycena</taxon>
    </lineage>
</organism>
<name>A0A8H6XGI2_9AGAR</name>
<evidence type="ECO:0000256" key="1">
    <source>
        <dbReference type="SAM" id="Phobius"/>
    </source>
</evidence>